<name>A0A9P6WBY4_MAUEX</name>
<dbReference type="GO" id="GO:0070475">
    <property type="term" value="P:rRNA base methylation"/>
    <property type="evidence" value="ECO:0007669"/>
    <property type="project" value="TreeGrafter"/>
</dbReference>
<evidence type="ECO:0000256" key="8">
    <source>
        <dbReference type="ARBA" id="ARBA00023242"/>
    </source>
</evidence>
<dbReference type="FunFam" id="3.40.50.150:FF:000192">
    <property type="entry name" value="NOP2p rRNA m5C methyltransferase"/>
    <property type="match status" value="1"/>
</dbReference>
<evidence type="ECO:0000256" key="1">
    <source>
        <dbReference type="ARBA" id="ARBA00004604"/>
    </source>
</evidence>
<dbReference type="InterPro" id="IPR011023">
    <property type="entry name" value="Nop2p"/>
</dbReference>
<dbReference type="GO" id="GO:0009383">
    <property type="term" value="F:rRNA (cytosine-C5-)-methyltransferase activity"/>
    <property type="evidence" value="ECO:0007669"/>
    <property type="project" value="TreeGrafter"/>
</dbReference>
<protein>
    <recommendedName>
        <fullName evidence="9">Nucleolar protein 2</fullName>
    </recommendedName>
</protein>
<feature type="compositionally biased region" description="Basic residues" evidence="11">
    <location>
        <begin position="73"/>
        <end position="91"/>
    </location>
</feature>
<dbReference type="InterPro" id="IPR018314">
    <property type="entry name" value="RsmB/NOL1/NOP2-like_CS"/>
</dbReference>
<evidence type="ECO:0000256" key="5">
    <source>
        <dbReference type="ARBA" id="ARBA00022679"/>
    </source>
</evidence>
<dbReference type="GO" id="GO:0003723">
    <property type="term" value="F:RNA binding"/>
    <property type="evidence" value="ECO:0007669"/>
    <property type="project" value="UniProtKB-UniRule"/>
</dbReference>
<dbReference type="InterPro" id="IPR029063">
    <property type="entry name" value="SAM-dependent_MTases_sf"/>
</dbReference>
<keyword evidence="14" id="KW-1185">Reference proteome</keyword>
<feature type="binding site" evidence="10">
    <location>
        <position position="450"/>
    </location>
    <ligand>
        <name>S-adenosyl-L-methionine</name>
        <dbReference type="ChEBI" id="CHEBI:59789"/>
    </ligand>
</feature>
<dbReference type="FunFam" id="3.30.70.1170:FF:000001">
    <property type="entry name" value="Ribosomal RNA methyltransferase Nop2"/>
    <property type="match status" value="1"/>
</dbReference>
<feature type="region of interest" description="Disordered" evidence="11">
    <location>
        <begin position="180"/>
        <end position="200"/>
    </location>
</feature>
<keyword evidence="7 10" id="KW-0694">RNA-binding</keyword>
<evidence type="ECO:0000313" key="14">
    <source>
        <dbReference type="Proteomes" id="UP000750334"/>
    </source>
</evidence>
<feature type="compositionally biased region" description="Acidic residues" evidence="11">
    <location>
        <begin position="184"/>
        <end position="197"/>
    </location>
</feature>
<feature type="compositionally biased region" description="Acidic residues" evidence="11">
    <location>
        <begin position="121"/>
        <end position="149"/>
    </location>
</feature>
<accession>A0A9P6WBY4</accession>
<keyword evidence="4 10" id="KW-0489">Methyltransferase</keyword>
<dbReference type="PRINTS" id="PR02008">
    <property type="entry name" value="RCMTFAMILY"/>
</dbReference>
<dbReference type="PROSITE" id="PS51686">
    <property type="entry name" value="SAM_MT_RSMB_NOP"/>
    <property type="match status" value="1"/>
</dbReference>
<evidence type="ECO:0000256" key="9">
    <source>
        <dbReference type="ARBA" id="ARBA00082314"/>
    </source>
</evidence>
<sequence length="646" mass="73055">MGSRRHKNKQSAPPSLDEFQAKQERKAKRVEERTKRTRPEPTDKSSSKKAKTTDEKHHKHKHDKHTGEDGEHKHGKHTHEHSSKKHKKHHKNEGEEDHEFPADLPEVDLEELSKAKKSLFDDEEEADVDEDLQDEFDMEQEYENDEDDDVQVKSMFSDDEEFGEDELEDLNAANMESLSKKLDEEEAEEAEEAEQELLEANQIQPRADVLPSKEEEEMMGDGPQDLTSVRTRIIEIVKVLEDFKTLGAEGRSRTEYVDRLLKDICEYFGYTPFLAEKLFNLFSPSEALEFFEANEIARPITIRTNTLKTRRRDLAQSLVNRGVNLQPIGNWTKVGLQIFDSQVPIGATPEYLAGQYILQAASSFLPVIALDPHENERILDMAAAPGGKTTYISAMMKNTGCVFANDANKNRTKSLIANIHRLGCTNTIVCNYDAREFPKVIGGFDRILLDAPCSGTGVIGKDQSVKVSRTEKDFIQIPHLQKQLLLSAIDSVDCNSKHGGVIVYSTCSVAVEEDEAVVDYALRKRPNVKLVETGLAIGKEGFTSFRGKTFHPSVKLTRRYYPHTYNVDGFFVAKFQKIGPSPHDDNQASAKEKEALAREEAMEEGIIHEDFANFDNEEDEKYISKSKKNSLLKKGINPKSSTPSKK</sequence>
<dbReference type="Gene3D" id="3.40.50.150">
    <property type="entry name" value="Vaccinia Virus protein VP39"/>
    <property type="match status" value="1"/>
</dbReference>
<dbReference type="AlphaFoldDB" id="A0A9P6WBY4"/>
<dbReference type="EMBL" id="PUHR01000089">
    <property type="protein sequence ID" value="KAG0667858.1"/>
    <property type="molecule type" value="Genomic_DNA"/>
</dbReference>
<dbReference type="NCBIfam" id="TIGR00446">
    <property type="entry name" value="nop2p"/>
    <property type="match status" value="1"/>
</dbReference>
<comment type="subcellular location">
    <subcellularLocation>
        <location evidence="1">Nucleus</location>
        <location evidence="1">Nucleolus</location>
    </subcellularLocation>
</comment>
<evidence type="ECO:0000256" key="11">
    <source>
        <dbReference type="SAM" id="MobiDB-lite"/>
    </source>
</evidence>
<dbReference type="InterPro" id="IPR001678">
    <property type="entry name" value="MeTrfase_RsmB-F_NOP2_dom"/>
</dbReference>
<keyword evidence="5 10" id="KW-0808">Transferase</keyword>
<keyword evidence="6 10" id="KW-0949">S-adenosyl-L-methionine</keyword>
<comment type="caution">
    <text evidence="13">The sequence shown here is derived from an EMBL/GenBank/DDBJ whole genome shotgun (WGS) entry which is preliminary data.</text>
</comment>
<organism evidence="13 14">
    <name type="scientific">Maudiozyma exigua</name>
    <name type="common">Yeast</name>
    <name type="synonym">Kazachstania exigua</name>
    <dbReference type="NCBI Taxonomy" id="34358"/>
    <lineage>
        <taxon>Eukaryota</taxon>
        <taxon>Fungi</taxon>
        <taxon>Dikarya</taxon>
        <taxon>Ascomycota</taxon>
        <taxon>Saccharomycotina</taxon>
        <taxon>Saccharomycetes</taxon>
        <taxon>Saccharomycetales</taxon>
        <taxon>Saccharomycetaceae</taxon>
        <taxon>Maudiozyma</taxon>
    </lineage>
</organism>
<dbReference type="GO" id="GO:0005730">
    <property type="term" value="C:nucleolus"/>
    <property type="evidence" value="ECO:0007669"/>
    <property type="project" value="UniProtKB-SubCell"/>
</dbReference>
<feature type="compositionally biased region" description="Basic and acidic residues" evidence="11">
    <location>
        <begin position="111"/>
        <end position="120"/>
    </location>
</feature>
<dbReference type="PANTHER" id="PTHR22807">
    <property type="entry name" value="NOP2 YEAST -RELATED NOL1/NOP2/FMU SUN DOMAIN-CONTAINING"/>
    <property type="match status" value="1"/>
</dbReference>
<dbReference type="InterPro" id="IPR049560">
    <property type="entry name" value="MeTrfase_RsmB-F_NOP2_cat"/>
</dbReference>
<dbReference type="InterPro" id="IPR023273">
    <property type="entry name" value="RCMT_NOP2"/>
</dbReference>
<dbReference type="PROSITE" id="PS01153">
    <property type="entry name" value="NOL1_NOP2_SUN"/>
    <property type="match status" value="1"/>
</dbReference>
<dbReference type="InterPro" id="IPR023267">
    <property type="entry name" value="RCMT"/>
</dbReference>
<dbReference type="PANTHER" id="PTHR22807:SF30">
    <property type="entry name" value="28S RRNA (CYTOSINE(4447)-C(5))-METHYLTRANSFERASE-RELATED"/>
    <property type="match status" value="1"/>
</dbReference>
<evidence type="ECO:0000256" key="4">
    <source>
        <dbReference type="ARBA" id="ARBA00022603"/>
    </source>
</evidence>
<evidence type="ECO:0000256" key="2">
    <source>
        <dbReference type="ARBA" id="ARBA00007494"/>
    </source>
</evidence>
<feature type="active site" description="Nucleophile" evidence="10">
    <location>
        <position position="507"/>
    </location>
</feature>
<feature type="region of interest" description="Disordered" evidence="11">
    <location>
        <begin position="625"/>
        <end position="646"/>
    </location>
</feature>
<keyword evidence="8" id="KW-0539">Nucleus</keyword>
<dbReference type="Proteomes" id="UP000750334">
    <property type="component" value="Unassembled WGS sequence"/>
</dbReference>
<evidence type="ECO:0000256" key="3">
    <source>
        <dbReference type="ARBA" id="ARBA00022517"/>
    </source>
</evidence>
<evidence type="ECO:0000313" key="13">
    <source>
        <dbReference type="EMBL" id="KAG0667858.1"/>
    </source>
</evidence>
<dbReference type="Pfam" id="PF01189">
    <property type="entry name" value="Methyltr_RsmB-F"/>
    <property type="match status" value="1"/>
</dbReference>
<evidence type="ECO:0000256" key="7">
    <source>
        <dbReference type="ARBA" id="ARBA00022884"/>
    </source>
</evidence>
<comment type="similarity">
    <text evidence="2 10">Belongs to the class I-like SAM-binding methyltransferase superfamily. RsmB/NOP family.</text>
</comment>
<feature type="compositionally biased region" description="Basic and acidic residues" evidence="11">
    <location>
        <begin position="19"/>
        <end position="56"/>
    </location>
</feature>
<gene>
    <name evidence="13" type="primary">NOP2</name>
    <name evidence="13" type="ORF">C6P45_005272</name>
</gene>
<feature type="region of interest" description="Disordered" evidence="11">
    <location>
        <begin position="1"/>
        <end position="163"/>
    </location>
</feature>
<proteinExistence type="inferred from homology"/>
<feature type="binding site" evidence="10">
    <location>
        <position position="406"/>
    </location>
    <ligand>
        <name>S-adenosyl-L-methionine</name>
        <dbReference type="ChEBI" id="CHEBI:59789"/>
    </ligand>
</feature>
<evidence type="ECO:0000256" key="10">
    <source>
        <dbReference type="PROSITE-ProRule" id="PRU01023"/>
    </source>
</evidence>
<dbReference type="PRINTS" id="PR02012">
    <property type="entry name" value="RCMTNOP2"/>
</dbReference>
<evidence type="ECO:0000259" key="12">
    <source>
        <dbReference type="PROSITE" id="PS51686"/>
    </source>
</evidence>
<feature type="binding site" evidence="10">
    <location>
        <begin position="382"/>
        <end position="388"/>
    </location>
    <ligand>
        <name>S-adenosyl-L-methionine</name>
        <dbReference type="ChEBI" id="CHEBI:59789"/>
    </ligand>
</feature>
<dbReference type="GO" id="GO:0000470">
    <property type="term" value="P:maturation of LSU-rRNA"/>
    <property type="evidence" value="ECO:0007669"/>
    <property type="project" value="TreeGrafter"/>
</dbReference>
<reference evidence="13 14" key="1">
    <citation type="submission" date="2020-11" db="EMBL/GenBank/DDBJ databases">
        <title>Kefir isolates.</title>
        <authorList>
            <person name="Marcisauskas S."/>
            <person name="Kim Y."/>
            <person name="Blasche S."/>
        </authorList>
    </citation>
    <scope>NUCLEOTIDE SEQUENCE [LARGE SCALE GENOMIC DNA]</scope>
    <source>
        <strain evidence="13 14">OG2</strain>
    </source>
</reference>
<dbReference type="Gene3D" id="3.30.70.1170">
    <property type="entry name" value="Sun protein, domain 3"/>
    <property type="match status" value="1"/>
</dbReference>
<feature type="binding site" evidence="10">
    <location>
        <position position="433"/>
    </location>
    <ligand>
        <name>S-adenosyl-L-methionine</name>
        <dbReference type="ChEBI" id="CHEBI:59789"/>
    </ligand>
</feature>
<feature type="domain" description="SAM-dependent MTase RsmB/NOP-type" evidence="12">
    <location>
        <begin position="290"/>
        <end position="578"/>
    </location>
</feature>
<keyword evidence="3" id="KW-0690">Ribosome biogenesis</keyword>
<evidence type="ECO:0000256" key="6">
    <source>
        <dbReference type="ARBA" id="ARBA00022691"/>
    </source>
</evidence>
<dbReference type="OrthoDB" id="427002at2759"/>
<dbReference type="SUPFAM" id="SSF53335">
    <property type="entry name" value="S-adenosyl-L-methionine-dependent methyltransferases"/>
    <property type="match status" value="1"/>
</dbReference>